<feature type="domain" description="ABC transporter" evidence="8">
    <location>
        <begin position="336"/>
        <end position="572"/>
    </location>
</feature>
<sequence length="577" mass="63494">MITWAFLHKYRTKYWKKFLVAAAFVTIEATCDLLQPTIMAKIIDIGVADRRPDYILNQGALMILITALGAFAASVRNVIASKVSQNFGSELREDLYEKIQMLSFTNIDNLNRTSLVTRLTNDVNQVQILVNGLMRISLKAPLLCIGSLIMVINLNPHLAVILLFVVPIIVLLIVITIKVGFPRFAQVQNALDQVNAVMREYLSGIRVVKAFKQFEYEQEKFAAVNQELQGKSVGAIRLMSVFSPSIALTVNLGIVMVLWLGGFGVSTGQIQVGHIIAFINYMAQILVSLMIVFLIFNNFVRAKASAIRIGEVFKQHNDAKWITNYSTFQLVNKGRIDFENVSFSYAGAASPTVLRDINLTCLPGQTVGIIGSTGAGKTSLVNLIPRFYEVTTGSVKVDGHDITEINPGQLRDKIALVPQQAVLFTGTIMDNIRWGKENATVQEVEAAAKLAAAHDFIISFPEGYNTKLGQGGVNLSGGQKQRLAIARALIRKPAILILDDCTSAIDVVTEEKIKQALKQYTSQLTCLLVAQRISTVLDADKIAVMEDGTISACGTHTELLQTSSVYREIVQSQRGRR</sequence>
<keyword evidence="2 7" id="KW-0812">Transmembrane</keyword>
<evidence type="ECO:0000259" key="9">
    <source>
        <dbReference type="PROSITE" id="PS50929"/>
    </source>
</evidence>
<evidence type="ECO:0000256" key="4">
    <source>
        <dbReference type="ARBA" id="ARBA00022840"/>
    </source>
</evidence>
<dbReference type="RefSeq" id="WP_094605548.1">
    <property type="nucleotide sequence ID" value="NZ_CP155573.1"/>
</dbReference>
<dbReference type="Proteomes" id="UP000216752">
    <property type="component" value="Chromosome"/>
</dbReference>
<dbReference type="SUPFAM" id="SSF52540">
    <property type="entry name" value="P-loop containing nucleoside triphosphate hydrolases"/>
    <property type="match status" value="1"/>
</dbReference>
<evidence type="ECO:0000313" key="10">
    <source>
        <dbReference type="EMBL" id="XFO65194.1"/>
    </source>
</evidence>
<dbReference type="InterPro" id="IPR017871">
    <property type="entry name" value="ABC_transporter-like_CS"/>
</dbReference>
<feature type="transmembrane region" description="Helical" evidence="7">
    <location>
        <begin position="160"/>
        <end position="181"/>
    </location>
</feature>
<evidence type="ECO:0000256" key="3">
    <source>
        <dbReference type="ARBA" id="ARBA00022741"/>
    </source>
</evidence>
<feature type="transmembrane region" description="Helical" evidence="7">
    <location>
        <begin position="55"/>
        <end position="75"/>
    </location>
</feature>
<dbReference type="InterPro" id="IPR003593">
    <property type="entry name" value="AAA+_ATPase"/>
</dbReference>
<dbReference type="Pfam" id="PF00664">
    <property type="entry name" value="ABC_membrane"/>
    <property type="match status" value="1"/>
</dbReference>
<dbReference type="InterPro" id="IPR039421">
    <property type="entry name" value="Type_1_exporter"/>
</dbReference>
<keyword evidence="4 10" id="KW-0067">ATP-binding</keyword>
<name>A0ABZ3IHP0_9FIRM</name>
<dbReference type="CDD" id="cd18548">
    <property type="entry name" value="ABC_6TM_Tm287_like"/>
    <property type="match status" value="1"/>
</dbReference>
<keyword evidence="5 7" id="KW-1133">Transmembrane helix</keyword>
<dbReference type="InterPro" id="IPR036640">
    <property type="entry name" value="ABC1_TM_sf"/>
</dbReference>
<protein>
    <submittedName>
        <fullName evidence="10">ABC transporter ATP-binding protein</fullName>
    </submittedName>
</protein>
<feature type="transmembrane region" description="Helical" evidence="7">
    <location>
        <begin position="238"/>
        <end position="260"/>
    </location>
</feature>
<feature type="transmembrane region" description="Helical" evidence="7">
    <location>
        <begin position="272"/>
        <end position="296"/>
    </location>
</feature>
<dbReference type="PROSITE" id="PS00211">
    <property type="entry name" value="ABC_TRANSPORTER_1"/>
    <property type="match status" value="1"/>
</dbReference>
<feature type="domain" description="ABC transmembrane type-1" evidence="9">
    <location>
        <begin position="19"/>
        <end position="301"/>
    </location>
</feature>
<evidence type="ECO:0000256" key="5">
    <source>
        <dbReference type="ARBA" id="ARBA00022989"/>
    </source>
</evidence>
<evidence type="ECO:0000256" key="6">
    <source>
        <dbReference type="ARBA" id="ARBA00023136"/>
    </source>
</evidence>
<dbReference type="Pfam" id="PF00005">
    <property type="entry name" value="ABC_tran"/>
    <property type="match status" value="1"/>
</dbReference>
<accession>A0ABZ3IHP0</accession>
<dbReference type="PROSITE" id="PS50929">
    <property type="entry name" value="ABC_TM1F"/>
    <property type="match status" value="1"/>
</dbReference>
<evidence type="ECO:0000256" key="7">
    <source>
        <dbReference type="SAM" id="Phobius"/>
    </source>
</evidence>
<evidence type="ECO:0000259" key="8">
    <source>
        <dbReference type="PROSITE" id="PS50893"/>
    </source>
</evidence>
<keyword evidence="3" id="KW-0547">Nucleotide-binding</keyword>
<dbReference type="PANTHER" id="PTHR43394">
    <property type="entry name" value="ATP-DEPENDENT PERMEASE MDL1, MITOCHONDRIAL"/>
    <property type="match status" value="1"/>
</dbReference>
<dbReference type="PANTHER" id="PTHR43394:SF1">
    <property type="entry name" value="ATP-BINDING CASSETTE SUB-FAMILY B MEMBER 10, MITOCHONDRIAL"/>
    <property type="match status" value="1"/>
</dbReference>
<reference evidence="10" key="1">
    <citation type="submission" date="2024-05" db="EMBL/GenBank/DDBJ databases">
        <title>Isolation and characterization of Sporomusa carbonis sp. nov., a carboxydotrophic hydrogenogen in the genus of Sporomusa isolated from a charcoal burning pile.</title>
        <authorList>
            <person name="Boeer T."/>
            <person name="Rosenbaum F."/>
            <person name="Eysell L."/>
            <person name="Mueller V."/>
            <person name="Daniel R."/>
            <person name="Poehlein A."/>
        </authorList>
    </citation>
    <scope>NUCLEOTIDE SEQUENCE [LARGE SCALE GENOMIC DNA]</scope>
    <source>
        <strain evidence="10">DSM 10669</strain>
    </source>
</reference>
<dbReference type="SMART" id="SM00382">
    <property type="entry name" value="AAA"/>
    <property type="match status" value="1"/>
</dbReference>
<dbReference type="InterPro" id="IPR027417">
    <property type="entry name" value="P-loop_NTPase"/>
</dbReference>
<organism evidence="10 11">
    <name type="scientific">Sporomusa silvacetica DSM 10669</name>
    <dbReference type="NCBI Taxonomy" id="1123289"/>
    <lineage>
        <taxon>Bacteria</taxon>
        <taxon>Bacillati</taxon>
        <taxon>Bacillota</taxon>
        <taxon>Negativicutes</taxon>
        <taxon>Selenomonadales</taxon>
        <taxon>Sporomusaceae</taxon>
        <taxon>Sporomusa</taxon>
    </lineage>
</organism>
<dbReference type="Gene3D" id="1.20.1560.10">
    <property type="entry name" value="ABC transporter type 1, transmembrane domain"/>
    <property type="match status" value="1"/>
</dbReference>
<dbReference type="SUPFAM" id="SSF90123">
    <property type="entry name" value="ABC transporter transmembrane region"/>
    <property type="match status" value="1"/>
</dbReference>
<comment type="subcellular location">
    <subcellularLocation>
        <location evidence="1">Cell membrane</location>
        <topology evidence="1">Multi-pass membrane protein</topology>
    </subcellularLocation>
</comment>
<evidence type="ECO:0000313" key="11">
    <source>
        <dbReference type="Proteomes" id="UP000216752"/>
    </source>
</evidence>
<dbReference type="Gene3D" id="3.40.50.300">
    <property type="entry name" value="P-loop containing nucleotide triphosphate hydrolases"/>
    <property type="match status" value="1"/>
</dbReference>
<dbReference type="EMBL" id="CP155573">
    <property type="protein sequence ID" value="XFO65194.1"/>
    <property type="molecule type" value="Genomic_DNA"/>
</dbReference>
<feature type="transmembrane region" description="Helical" evidence="7">
    <location>
        <begin position="136"/>
        <end position="154"/>
    </location>
</feature>
<dbReference type="InterPro" id="IPR003439">
    <property type="entry name" value="ABC_transporter-like_ATP-bd"/>
</dbReference>
<dbReference type="InterPro" id="IPR011527">
    <property type="entry name" value="ABC1_TM_dom"/>
</dbReference>
<dbReference type="PROSITE" id="PS50893">
    <property type="entry name" value="ABC_TRANSPORTER_2"/>
    <property type="match status" value="1"/>
</dbReference>
<evidence type="ECO:0000256" key="2">
    <source>
        <dbReference type="ARBA" id="ARBA00022692"/>
    </source>
</evidence>
<gene>
    <name evidence="10" type="ORF">SPSIL_013030</name>
</gene>
<keyword evidence="11" id="KW-1185">Reference proteome</keyword>
<keyword evidence="6 7" id="KW-0472">Membrane</keyword>
<dbReference type="GO" id="GO:0005524">
    <property type="term" value="F:ATP binding"/>
    <property type="evidence" value="ECO:0007669"/>
    <property type="project" value="UniProtKB-KW"/>
</dbReference>
<evidence type="ECO:0000256" key="1">
    <source>
        <dbReference type="ARBA" id="ARBA00004651"/>
    </source>
</evidence>
<proteinExistence type="predicted"/>